<evidence type="ECO:0000313" key="3">
    <source>
        <dbReference type="Proteomes" id="UP000317894"/>
    </source>
</evidence>
<name>A0A552UHP1_9SPHN</name>
<keyword evidence="3" id="KW-1185">Reference proteome</keyword>
<comment type="caution">
    <text evidence="2">The sequence shown here is derived from an EMBL/GenBank/DDBJ whole genome shotgun (WGS) entry which is preliminary data.</text>
</comment>
<feature type="region of interest" description="Disordered" evidence="1">
    <location>
        <begin position="86"/>
        <end position="138"/>
    </location>
</feature>
<protein>
    <submittedName>
        <fullName evidence="2">Uncharacterized protein</fullName>
    </submittedName>
</protein>
<organism evidence="2 3">
    <name type="scientific">Glacieibacterium frigidum</name>
    <dbReference type="NCBI Taxonomy" id="2593303"/>
    <lineage>
        <taxon>Bacteria</taxon>
        <taxon>Pseudomonadati</taxon>
        <taxon>Pseudomonadota</taxon>
        <taxon>Alphaproteobacteria</taxon>
        <taxon>Sphingomonadales</taxon>
        <taxon>Sphingosinicellaceae</taxon>
        <taxon>Glacieibacterium</taxon>
    </lineage>
</organism>
<dbReference type="Proteomes" id="UP000317894">
    <property type="component" value="Unassembled WGS sequence"/>
</dbReference>
<reference evidence="2 3" key="1">
    <citation type="submission" date="2019-07" db="EMBL/GenBank/DDBJ databases">
        <title>Novel species isolated from glacier.</title>
        <authorList>
            <person name="Liu Q."/>
            <person name="Xin Y.-H."/>
        </authorList>
    </citation>
    <scope>NUCLEOTIDE SEQUENCE [LARGE SCALE GENOMIC DNA]</scope>
    <source>
        <strain evidence="2 3">LB1R16</strain>
    </source>
</reference>
<evidence type="ECO:0000313" key="2">
    <source>
        <dbReference type="EMBL" id="TRW17739.1"/>
    </source>
</evidence>
<evidence type="ECO:0000256" key="1">
    <source>
        <dbReference type="SAM" id="MobiDB-lite"/>
    </source>
</evidence>
<proteinExistence type="predicted"/>
<sequence length="138" mass="14975">MDTKHQFVEDVEAFARIYVESRAVASRRSTALEIAAVFLAKDPNAKSPAILAVEGFTKFLERHGITPPMFKEALTAARKEADRVEAERVAAESADAPVTKPRKVRKPATPAPTAIRPHQEPAVSAGPLFITDTRAGDL</sequence>
<gene>
    <name evidence="2" type="ORF">FMM06_06275</name>
</gene>
<dbReference type="RefSeq" id="WP_144236431.1">
    <property type="nucleotide sequence ID" value="NZ_VJWA01000001.1"/>
</dbReference>
<dbReference type="AlphaFoldDB" id="A0A552UHP1"/>
<dbReference type="EMBL" id="VJWA01000001">
    <property type="protein sequence ID" value="TRW17739.1"/>
    <property type="molecule type" value="Genomic_DNA"/>
</dbReference>
<accession>A0A552UHP1</accession>